<feature type="chain" id="PRO_5047523258" evidence="3">
    <location>
        <begin position="20"/>
        <end position="418"/>
    </location>
</feature>
<comment type="similarity">
    <text evidence="1">Belongs to the leucine-binding protein family.</text>
</comment>
<dbReference type="SUPFAM" id="SSF53822">
    <property type="entry name" value="Periplasmic binding protein-like I"/>
    <property type="match status" value="1"/>
</dbReference>
<dbReference type="InterPro" id="IPR051010">
    <property type="entry name" value="BCAA_transport"/>
</dbReference>
<dbReference type="PANTHER" id="PTHR30483:SF6">
    <property type="entry name" value="PERIPLASMIC BINDING PROTEIN OF ABC TRANSPORTER FOR NATURAL AMINO ACIDS"/>
    <property type="match status" value="1"/>
</dbReference>
<name>A0ABQ4CJH7_9ACTN</name>
<keyword evidence="2 3" id="KW-0732">Signal</keyword>
<dbReference type="Pfam" id="PF13458">
    <property type="entry name" value="Peripla_BP_6"/>
    <property type="match status" value="1"/>
</dbReference>
<dbReference type="InterPro" id="IPR028081">
    <property type="entry name" value="Leu-bd"/>
</dbReference>
<gene>
    <name evidence="5" type="ORF">Asi02nite_09600</name>
</gene>
<dbReference type="EMBL" id="BONE01000005">
    <property type="protein sequence ID" value="GIF71442.1"/>
    <property type="molecule type" value="Genomic_DNA"/>
</dbReference>
<dbReference type="CDD" id="cd06338">
    <property type="entry name" value="PBP1_ABC_ligand_binding-like"/>
    <property type="match status" value="1"/>
</dbReference>
<evidence type="ECO:0000256" key="3">
    <source>
        <dbReference type="SAM" id="SignalP"/>
    </source>
</evidence>
<accession>A0ABQ4CJH7</accession>
<dbReference type="PANTHER" id="PTHR30483">
    <property type="entry name" value="LEUCINE-SPECIFIC-BINDING PROTEIN"/>
    <property type="match status" value="1"/>
</dbReference>
<proteinExistence type="inferred from homology"/>
<dbReference type="InterPro" id="IPR028082">
    <property type="entry name" value="Peripla_BP_I"/>
</dbReference>
<feature type="signal peptide" evidence="3">
    <location>
        <begin position="1"/>
        <end position="19"/>
    </location>
</feature>
<dbReference type="RefSeq" id="WP_203710926.1">
    <property type="nucleotide sequence ID" value="NZ_BONE01000005.1"/>
</dbReference>
<comment type="caution">
    <text evidence="5">The sequence shown here is derived from an EMBL/GenBank/DDBJ whole genome shotgun (WGS) entry which is preliminary data.</text>
</comment>
<evidence type="ECO:0000313" key="6">
    <source>
        <dbReference type="Proteomes" id="UP000604117"/>
    </source>
</evidence>
<evidence type="ECO:0000256" key="1">
    <source>
        <dbReference type="ARBA" id="ARBA00010062"/>
    </source>
</evidence>
<evidence type="ECO:0000313" key="5">
    <source>
        <dbReference type="EMBL" id="GIF71442.1"/>
    </source>
</evidence>
<organism evidence="5 6">
    <name type="scientific">Asanoa siamensis</name>
    <dbReference type="NCBI Taxonomy" id="926357"/>
    <lineage>
        <taxon>Bacteria</taxon>
        <taxon>Bacillati</taxon>
        <taxon>Actinomycetota</taxon>
        <taxon>Actinomycetes</taxon>
        <taxon>Micromonosporales</taxon>
        <taxon>Micromonosporaceae</taxon>
        <taxon>Asanoa</taxon>
    </lineage>
</organism>
<feature type="domain" description="Leucine-binding protein" evidence="4">
    <location>
        <begin position="37"/>
        <end position="381"/>
    </location>
</feature>
<sequence length="418" mass="43770">MRRRVLAAFAAIVMVASGAACSSKQESGGGGATDQSPIVVGSTLSLTGAFAATGLIHKIAGEQFVERLNAAGGLLGRKVEWTILDDQSDTAKVGPLYEQLITQNKVDLIMGPYATPNILAAMAVAERHGYVLPQHTAVLAPQLTYPCQFPAWSIGPTPNQFIPNLLFDAVATLPTPPKKVAVLTSQSGSAAFVTDGLGDDKTGVLTVAKERGLDVVVDRHYPPTTSDWAGMAAEVRDAKPDLVISNSLGVDTVNALNAMKQLGYTPPLVFSLFPAPGPLLGLGPASEGALSVSIFEPNKALVDKVGGDAQAIVDEFKTKATAASVAFPVFETQAAASWNAWEILASGVKAANSVDNKAVCDALHSKGADTTFSGHLAFDQKVNNFWPTTLGIKQIQNGEWVMVWPQDRAAAPIKAPTS</sequence>
<dbReference type="Gene3D" id="3.40.50.2300">
    <property type="match status" value="2"/>
</dbReference>
<reference evidence="5 6" key="1">
    <citation type="submission" date="2021-01" db="EMBL/GenBank/DDBJ databases">
        <title>Whole genome shotgun sequence of Asanoa siamensis NBRC 107932.</title>
        <authorList>
            <person name="Komaki H."/>
            <person name="Tamura T."/>
        </authorList>
    </citation>
    <scope>NUCLEOTIDE SEQUENCE [LARGE SCALE GENOMIC DNA]</scope>
    <source>
        <strain evidence="5 6">NBRC 107932</strain>
    </source>
</reference>
<dbReference type="PROSITE" id="PS51257">
    <property type="entry name" value="PROKAR_LIPOPROTEIN"/>
    <property type="match status" value="1"/>
</dbReference>
<dbReference type="Proteomes" id="UP000604117">
    <property type="component" value="Unassembled WGS sequence"/>
</dbReference>
<evidence type="ECO:0000259" key="4">
    <source>
        <dbReference type="Pfam" id="PF13458"/>
    </source>
</evidence>
<protein>
    <submittedName>
        <fullName evidence="5">Branched chain amino acid ABC transporter substrate-binding protein</fullName>
    </submittedName>
</protein>
<keyword evidence="6" id="KW-1185">Reference proteome</keyword>
<evidence type="ECO:0000256" key="2">
    <source>
        <dbReference type="ARBA" id="ARBA00022729"/>
    </source>
</evidence>